<dbReference type="SUPFAM" id="SSF159941">
    <property type="entry name" value="MM3350-like"/>
    <property type="match status" value="1"/>
</dbReference>
<evidence type="ECO:0000313" key="2">
    <source>
        <dbReference type="EMBL" id="MBC8542953.1"/>
    </source>
</evidence>
<comment type="caution">
    <text evidence="2">The sequence shown here is derived from an EMBL/GenBank/DDBJ whole genome shotgun (WGS) entry which is preliminary data.</text>
</comment>
<organism evidence="2 3">
    <name type="scientific">Bianquea renquensis</name>
    <dbReference type="NCBI Taxonomy" id="2763661"/>
    <lineage>
        <taxon>Bacteria</taxon>
        <taxon>Bacillati</taxon>
        <taxon>Bacillota</taxon>
        <taxon>Clostridia</taxon>
        <taxon>Eubacteriales</taxon>
        <taxon>Bianqueaceae</taxon>
        <taxon>Bianquea</taxon>
    </lineage>
</organism>
<accession>A0A926DS07</accession>
<dbReference type="InterPro" id="IPR024047">
    <property type="entry name" value="MM3350-like_sf"/>
</dbReference>
<dbReference type="InterPro" id="IPR012912">
    <property type="entry name" value="Plasmid_pRiA4b_Orf3-like"/>
</dbReference>
<dbReference type="EMBL" id="JACRSQ010000005">
    <property type="protein sequence ID" value="MBC8542953.1"/>
    <property type="molecule type" value="Genomic_DNA"/>
</dbReference>
<gene>
    <name evidence="2" type="ORF">H8730_05295</name>
</gene>
<dbReference type="Gene3D" id="3.10.290.30">
    <property type="entry name" value="MM3350-like"/>
    <property type="match status" value="1"/>
</dbReference>
<dbReference type="RefSeq" id="WP_177714000.1">
    <property type="nucleotide sequence ID" value="NZ_JACRSQ010000005.1"/>
</dbReference>
<evidence type="ECO:0000259" key="1">
    <source>
        <dbReference type="Pfam" id="PF07929"/>
    </source>
</evidence>
<protein>
    <submittedName>
        <fullName evidence="2">Plasmid pRiA4b ORF-3 family protein</fullName>
    </submittedName>
</protein>
<keyword evidence="3" id="KW-1185">Reference proteome</keyword>
<dbReference type="Proteomes" id="UP000657006">
    <property type="component" value="Unassembled WGS sequence"/>
</dbReference>
<dbReference type="Pfam" id="PF07929">
    <property type="entry name" value="PRiA4_ORF3"/>
    <property type="match status" value="1"/>
</dbReference>
<sequence length="489" mass="56780">MGKQYTNYTLQVALPERNVSHVVSLSGSSTLEELHHLIQDAFEFADDHLYGFFMDNRPYSEDAYYAPSDEEERCADQVTLDELSLKPGGDFLYIFDFGCDWTFTIHVQRIERVDRKPIPTILESRGQNPSQYEEEIDFDNMEIYTIRSSAQPLTASLMNFYKEDLKDLCKLYCVKSKAAWNKTQLVEALIHSWTQDPESMLRVYSQDEIAYLLDIWEAGESTQMEANVGTLLRFQEQGLLEMELDGERVGIQYCEQGKALFQSYFKSCEGEAKRNWYAEIETLTMGYMWCYGILEEDLLFSKVRQYMKTELDTAQFQLFLWQRYLWEDSMHRYIDPDSGTTFISFVENEELDEAILEERAQHPVAYREFSKKEVLDYYYTAGIGSLDLMQEFYQFMEESVFHHEEEAHAFVVLTIGMLKGGAALPDIVEAIVPPAAEIGTKKRKQTIHFLQNLCASLPDYRYKGYTPNEIRLLESNLQVICGGQAGKKK</sequence>
<evidence type="ECO:0000313" key="3">
    <source>
        <dbReference type="Proteomes" id="UP000657006"/>
    </source>
</evidence>
<name>A0A926DS07_9FIRM</name>
<proteinExistence type="predicted"/>
<reference evidence="2" key="1">
    <citation type="submission" date="2020-08" db="EMBL/GenBank/DDBJ databases">
        <title>Genome public.</title>
        <authorList>
            <person name="Liu C."/>
            <person name="Sun Q."/>
        </authorList>
    </citation>
    <scope>NUCLEOTIDE SEQUENCE</scope>
    <source>
        <strain evidence="2">NSJ-32</strain>
    </source>
</reference>
<dbReference type="AlphaFoldDB" id="A0A926DS07"/>
<feature type="domain" description="Plasmid pRiA4b Orf3-like" evidence="1">
    <location>
        <begin position="15"/>
        <end position="130"/>
    </location>
</feature>